<dbReference type="EMBL" id="NIRI02000042">
    <property type="protein sequence ID" value="KAG5449793.1"/>
    <property type="molecule type" value="Genomic_DNA"/>
</dbReference>
<proteinExistence type="predicted"/>
<reference evidence="1 2" key="2">
    <citation type="journal article" date="2021" name="Genomics">
        <title>High-quality reference genome for Clonorchis sinensis.</title>
        <authorList>
            <person name="Young N.D."/>
            <person name="Stroehlein A.J."/>
            <person name="Kinkar L."/>
            <person name="Wang T."/>
            <person name="Sohn W.M."/>
            <person name="Chang B.C.H."/>
            <person name="Kaur P."/>
            <person name="Weisz D."/>
            <person name="Dudchenko O."/>
            <person name="Aiden E.L."/>
            <person name="Korhonen P.K."/>
            <person name="Gasser R.B."/>
        </authorList>
    </citation>
    <scope>NUCLEOTIDE SEQUENCE [LARGE SCALE GENOMIC DNA]</scope>
    <source>
        <strain evidence="1">Cs-k2</strain>
    </source>
</reference>
<keyword evidence="2" id="KW-1185">Reference proteome</keyword>
<evidence type="ECO:0000313" key="1">
    <source>
        <dbReference type="EMBL" id="KAG5449793.1"/>
    </source>
</evidence>
<dbReference type="Proteomes" id="UP000286415">
    <property type="component" value="Unassembled WGS sequence"/>
</dbReference>
<gene>
    <name evidence="1" type="ORF">CSKR_100573</name>
</gene>
<protein>
    <submittedName>
        <fullName evidence="1">Uncharacterized protein</fullName>
    </submittedName>
</protein>
<comment type="caution">
    <text evidence="1">The sequence shown here is derived from an EMBL/GenBank/DDBJ whole genome shotgun (WGS) entry which is preliminary data.</text>
</comment>
<dbReference type="AlphaFoldDB" id="A0A419PZT6"/>
<organism evidence="1 2">
    <name type="scientific">Clonorchis sinensis</name>
    <name type="common">Chinese liver fluke</name>
    <dbReference type="NCBI Taxonomy" id="79923"/>
    <lineage>
        <taxon>Eukaryota</taxon>
        <taxon>Metazoa</taxon>
        <taxon>Spiralia</taxon>
        <taxon>Lophotrochozoa</taxon>
        <taxon>Platyhelminthes</taxon>
        <taxon>Trematoda</taxon>
        <taxon>Digenea</taxon>
        <taxon>Opisthorchiida</taxon>
        <taxon>Opisthorchiata</taxon>
        <taxon>Opisthorchiidae</taxon>
        <taxon>Clonorchis</taxon>
    </lineage>
</organism>
<reference evidence="1 2" key="1">
    <citation type="journal article" date="2018" name="Biotechnol. Adv.">
        <title>Improved genomic resources and new bioinformatic workflow for the carcinogenic parasite Clonorchis sinensis: Biotechnological implications.</title>
        <authorList>
            <person name="Wang D."/>
            <person name="Korhonen P.K."/>
            <person name="Gasser R.B."/>
            <person name="Young N.D."/>
        </authorList>
    </citation>
    <scope>NUCLEOTIDE SEQUENCE [LARGE SCALE GENOMIC DNA]</scope>
    <source>
        <strain evidence="1">Cs-k2</strain>
    </source>
</reference>
<dbReference type="InParanoid" id="A0A419PZT6"/>
<name>A0A419PZT6_CLOSI</name>
<accession>A0A419PZT6</accession>
<evidence type="ECO:0000313" key="2">
    <source>
        <dbReference type="Proteomes" id="UP000286415"/>
    </source>
</evidence>
<sequence>MKYADHNAAEIANWLGYKHLQTADKPNLALSRRLKHETELQEKPVHFPGLITRTKERLALDSHQWIYPSNLEQFNYHDDQPLKQIQKIETWKTSEDLAWRDIQVVDKCRKIITHCYRHEKYYEYNQTRTNDETCGLVAVTMKPVSLIGHMPIKSGARNEHIRSEYTFTNALLKHPMCEILDAFPSSEIRFIYGLDCQVITGITVRWKNAGDRMSEGIGVLQIGT</sequence>
<dbReference type="OrthoDB" id="10492431at2759"/>